<dbReference type="InterPro" id="IPR001633">
    <property type="entry name" value="EAL_dom"/>
</dbReference>
<accession>A0ABY6JL47</accession>
<dbReference type="SUPFAM" id="SSF55781">
    <property type="entry name" value="GAF domain-like"/>
    <property type="match status" value="1"/>
</dbReference>
<dbReference type="PANTHER" id="PTHR33121:SF19">
    <property type="entry name" value="CYCLIC DI-GMP PHOSPHODIESTERASE PA2567"/>
    <property type="match status" value="1"/>
</dbReference>
<dbReference type="Pfam" id="PF00563">
    <property type="entry name" value="EAL"/>
    <property type="match status" value="1"/>
</dbReference>
<evidence type="ECO:0000313" key="3">
    <source>
        <dbReference type="Proteomes" id="UP001156318"/>
    </source>
</evidence>
<dbReference type="RefSeq" id="WP_264386052.1">
    <property type="nucleotide sequence ID" value="NZ_CP074352.1"/>
</dbReference>
<evidence type="ECO:0000313" key="2">
    <source>
        <dbReference type="EMBL" id="UYU33614.1"/>
    </source>
</evidence>
<evidence type="ECO:0000259" key="1">
    <source>
        <dbReference type="PROSITE" id="PS50883"/>
    </source>
</evidence>
<keyword evidence="3" id="KW-1185">Reference proteome</keyword>
<feature type="domain" description="EAL" evidence="1">
    <location>
        <begin position="336"/>
        <end position="590"/>
    </location>
</feature>
<protein>
    <submittedName>
        <fullName evidence="2">Sensor domain-containing phosphodiesterase</fullName>
    </submittedName>
</protein>
<organism evidence="2 3">
    <name type="scientific">Siccibacter colletis</name>
    <dbReference type="NCBI Taxonomy" id="1505757"/>
    <lineage>
        <taxon>Bacteria</taxon>
        <taxon>Pseudomonadati</taxon>
        <taxon>Pseudomonadota</taxon>
        <taxon>Gammaproteobacteria</taxon>
        <taxon>Enterobacterales</taxon>
        <taxon>Enterobacteriaceae</taxon>
        <taxon>Siccibacter</taxon>
    </lineage>
</organism>
<dbReference type="SMART" id="SM00052">
    <property type="entry name" value="EAL"/>
    <property type="match status" value="1"/>
</dbReference>
<dbReference type="InterPro" id="IPR029016">
    <property type="entry name" value="GAF-like_dom_sf"/>
</dbReference>
<dbReference type="PANTHER" id="PTHR33121">
    <property type="entry name" value="CYCLIC DI-GMP PHOSPHODIESTERASE PDEF"/>
    <property type="match status" value="1"/>
</dbReference>
<dbReference type="Gene3D" id="3.30.70.270">
    <property type="match status" value="1"/>
</dbReference>
<dbReference type="InterPro" id="IPR000160">
    <property type="entry name" value="GGDEF_dom"/>
</dbReference>
<sequence length="595" mass="66277">MFSGLNKHQSKKLAAVELLRQEDGTRDRTLGEFARLAKSIMGVEGCFVTVFDNNFQYIKFAENVPHLLEKMPVDEAMCQYSVLTCEPVICQDTRLDERFIDHPLVQRGVVIFYAAAPLTTRDGLALGTLCVSHASPVMPSPERIAQFIQLAGLASAWLDTWYSVGRIDALTGLPNRQTLLKEMDRLSFAGVDEPLVMMIFDCIDITRAYELSRYLGLAAVEKLLRNFGPLLRMRLRLTPDVPLYAFAAERYALLVNNKLARTLIKRTLALPPTRAKIAGDTEIPLRTHAGYASFIPNQDSGQEVFRQAVSALHEAIRQGNTVQAFDAVLDGKRNDDFRLLYDLGEAVKNGGELYLVYQPKVSLHDGRTVGLEALLRWTHPQMGDIPPSKIVALAERTSLMTAITDWVTAEVLRQLICWRSVGIMLPVSINVTVSDFSAPGFADALEAKVLAAGLTPADLRIECLETEKVLESATALQELDMLKLRGFKILLDDFGAGYSNINYLRRIPIDIIKLDRTLISQITRDTGSRVIARNVIVMLKELDYLVLAEGVEDADTARLLKTFGCDEIQGYFCSRPIPPAEIAGWLEQHDPFCGM</sequence>
<dbReference type="InterPro" id="IPR035919">
    <property type="entry name" value="EAL_sf"/>
</dbReference>
<dbReference type="InterPro" id="IPR043128">
    <property type="entry name" value="Rev_trsase/Diguanyl_cyclase"/>
</dbReference>
<dbReference type="InterPro" id="IPR050706">
    <property type="entry name" value="Cyclic-di-GMP_PDE-like"/>
</dbReference>
<dbReference type="PROSITE" id="PS50883">
    <property type="entry name" value="EAL"/>
    <property type="match status" value="1"/>
</dbReference>
<dbReference type="EMBL" id="CP074352">
    <property type="protein sequence ID" value="UYU33614.1"/>
    <property type="molecule type" value="Genomic_DNA"/>
</dbReference>
<gene>
    <name evidence="2" type="ORF">KFZ77_08975</name>
</gene>
<dbReference type="InterPro" id="IPR003018">
    <property type="entry name" value="GAF"/>
</dbReference>
<name>A0ABY6JL47_9ENTR</name>
<dbReference type="Gene3D" id="3.30.450.40">
    <property type="match status" value="1"/>
</dbReference>
<dbReference type="SMART" id="SM00267">
    <property type="entry name" value="GGDEF"/>
    <property type="match status" value="1"/>
</dbReference>
<dbReference type="SUPFAM" id="SSF55073">
    <property type="entry name" value="Nucleotide cyclase"/>
    <property type="match status" value="1"/>
</dbReference>
<dbReference type="Pfam" id="PF00990">
    <property type="entry name" value="GGDEF"/>
    <property type="match status" value="1"/>
</dbReference>
<dbReference type="SUPFAM" id="SSF141868">
    <property type="entry name" value="EAL domain-like"/>
    <property type="match status" value="1"/>
</dbReference>
<proteinExistence type="predicted"/>
<reference evidence="2 3" key="1">
    <citation type="submission" date="2021-05" db="EMBL/GenBank/DDBJ databases">
        <title>Isolation, identification, and the growth promoting effects of Pantoea dispersa strain YSD J2 from the aboveground leaves of Cyperus esculentus L.Var. Sativus.</title>
        <authorList>
            <person name="Wang S."/>
            <person name="Tang X.M."/>
            <person name="Huang Y.N."/>
        </authorList>
    </citation>
    <scope>NUCLEOTIDE SEQUENCE [LARGE SCALE GENOMIC DNA]</scope>
    <source>
        <strain evidence="3">YSD YN2</strain>
    </source>
</reference>
<dbReference type="Pfam" id="PF01590">
    <property type="entry name" value="GAF"/>
    <property type="match status" value="1"/>
</dbReference>
<dbReference type="InterPro" id="IPR029787">
    <property type="entry name" value="Nucleotide_cyclase"/>
</dbReference>
<dbReference type="CDD" id="cd01948">
    <property type="entry name" value="EAL"/>
    <property type="match status" value="1"/>
</dbReference>
<dbReference type="Gene3D" id="3.20.20.450">
    <property type="entry name" value="EAL domain"/>
    <property type="match status" value="1"/>
</dbReference>
<dbReference type="Proteomes" id="UP001156318">
    <property type="component" value="Chromosome"/>
</dbReference>